<protein>
    <submittedName>
        <fullName evidence="1">Uncharacterized protein</fullName>
    </submittedName>
</protein>
<gene>
    <name evidence="1" type="ORF">CPter91_0360</name>
</gene>
<sequence length="56" mass="6461">MLSVLTKNLKIEVAPTDFAVDFLIFLFYKNQILMKRVSDRLYCSLSNMKTNCGVRA</sequence>
<dbReference type="AlphaFoldDB" id="A0A127PYA1"/>
<name>A0A127PYA1_9BURK</name>
<reference evidence="1 2" key="1">
    <citation type="submission" date="2015-11" db="EMBL/GenBank/DDBJ databases">
        <title>Exploring the genomic traits of fungus-feeding bacterial genus Collimonas.</title>
        <authorList>
            <person name="Song C."/>
            <person name="Schmidt R."/>
            <person name="de Jager V."/>
            <person name="Krzyzanowska D."/>
            <person name="Jongedijk E."/>
            <person name="Cankar K."/>
            <person name="Beekwilder J."/>
            <person name="van Veen A."/>
            <person name="de Boer W."/>
            <person name="van Veen J.A."/>
            <person name="Garbeva P."/>
        </authorList>
    </citation>
    <scope>NUCLEOTIDE SEQUENCE [LARGE SCALE GENOMIC DNA]</scope>
    <source>
        <strain evidence="1 2">Ter91</strain>
    </source>
</reference>
<proteinExistence type="predicted"/>
<dbReference type="PATRIC" id="fig|279113.9.peg.365"/>
<dbReference type="Proteomes" id="UP000074561">
    <property type="component" value="Chromosome"/>
</dbReference>
<dbReference type="EMBL" id="CP013234">
    <property type="protein sequence ID" value="AMP02759.1"/>
    <property type="molecule type" value="Genomic_DNA"/>
</dbReference>
<accession>A0A127PYA1</accession>
<evidence type="ECO:0000313" key="2">
    <source>
        <dbReference type="Proteomes" id="UP000074561"/>
    </source>
</evidence>
<evidence type="ECO:0000313" key="1">
    <source>
        <dbReference type="EMBL" id="AMP02759.1"/>
    </source>
</evidence>
<organism evidence="1 2">
    <name type="scientific">Collimonas pratensis</name>
    <dbReference type="NCBI Taxonomy" id="279113"/>
    <lineage>
        <taxon>Bacteria</taxon>
        <taxon>Pseudomonadati</taxon>
        <taxon>Pseudomonadota</taxon>
        <taxon>Betaproteobacteria</taxon>
        <taxon>Burkholderiales</taxon>
        <taxon>Oxalobacteraceae</taxon>
        <taxon>Collimonas</taxon>
    </lineage>
</organism>
<dbReference type="KEGG" id="cpra:CPter91_0360"/>